<protein>
    <recommendedName>
        <fullName evidence="1">HAT C-terminal dimerisation domain-containing protein</fullName>
    </recommendedName>
</protein>
<evidence type="ECO:0000313" key="3">
    <source>
        <dbReference type="Proteomes" id="UP000075243"/>
    </source>
</evidence>
<evidence type="ECO:0000313" key="2">
    <source>
        <dbReference type="EMBL" id="KYP31434.1"/>
    </source>
</evidence>
<reference evidence="2" key="1">
    <citation type="journal article" date="2012" name="Nat. Biotechnol.">
        <title>Draft genome sequence of pigeonpea (Cajanus cajan), an orphan legume crop of resource-poor farmers.</title>
        <authorList>
            <person name="Varshney R.K."/>
            <person name="Chen W."/>
            <person name="Li Y."/>
            <person name="Bharti A.K."/>
            <person name="Saxena R.K."/>
            <person name="Schlueter J.A."/>
            <person name="Donoghue M.T."/>
            <person name="Azam S."/>
            <person name="Fan G."/>
            <person name="Whaley A.M."/>
            <person name="Farmer A.D."/>
            <person name="Sheridan J."/>
            <person name="Iwata A."/>
            <person name="Tuteja R."/>
            <person name="Penmetsa R.V."/>
            <person name="Wu W."/>
            <person name="Upadhyaya H.D."/>
            <person name="Yang S.P."/>
            <person name="Shah T."/>
            <person name="Saxena K.B."/>
            <person name="Michael T."/>
            <person name="McCombie W.R."/>
            <person name="Yang B."/>
            <person name="Zhang G."/>
            <person name="Yang H."/>
            <person name="Wang J."/>
            <person name="Spillane C."/>
            <person name="Cook D.R."/>
            <person name="May G.D."/>
            <person name="Xu X."/>
            <person name="Jackson S.A."/>
        </authorList>
    </citation>
    <scope>NUCLEOTIDE SEQUENCE [LARGE SCALE GENOMIC DNA]</scope>
</reference>
<keyword evidence="3" id="KW-1185">Reference proteome</keyword>
<dbReference type="AlphaFoldDB" id="A0A151QME3"/>
<feature type="domain" description="HAT C-terminal dimerisation" evidence="1">
    <location>
        <begin position="76"/>
        <end position="148"/>
    </location>
</feature>
<dbReference type="GO" id="GO:0046983">
    <property type="term" value="F:protein dimerization activity"/>
    <property type="evidence" value="ECO:0007669"/>
    <property type="project" value="InterPro"/>
</dbReference>
<dbReference type="PANTHER" id="PTHR45749:SF35">
    <property type="entry name" value="AC-LIKE TRANSPOSASE-RELATED"/>
    <property type="match status" value="1"/>
</dbReference>
<proteinExistence type="predicted"/>
<sequence>MNIWYDILFAINSISKIMQSKDMHIDVAIDHLRGLITYLKNYRENGFESELEYNKEMNIEMDIEPKFNEKQILTNKINTPLKILNYIKRSCSFSNTCIAYRILLTLPVIVVTTKRNFSKLKLIKSYLRSTMLQDRLNKLAILSIESEMLELLDYKNLINNFATQKVKKITKIIRLY</sequence>
<gene>
    <name evidence="2" type="ORF">KK1_048263</name>
</gene>
<accession>A0A151QME3</accession>
<dbReference type="InterPro" id="IPR008906">
    <property type="entry name" value="HATC_C_dom"/>
</dbReference>
<dbReference type="STRING" id="3821.A0A151QME3"/>
<name>A0A151QME3_CAJCA</name>
<dbReference type="PANTHER" id="PTHR45749">
    <property type="match status" value="1"/>
</dbReference>
<dbReference type="Gramene" id="C.cajan_46440.t">
    <property type="protein sequence ID" value="C.cajan_46440.t"/>
    <property type="gene ID" value="C.cajan_46440"/>
</dbReference>
<dbReference type="Pfam" id="PF05699">
    <property type="entry name" value="Dimer_Tnp_hAT"/>
    <property type="match status" value="1"/>
</dbReference>
<evidence type="ECO:0000259" key="1">
    <source>
        <dbReference type="Pfam" id="PF05699"/>
    </source>
</evidence>
<organism evidence="2 3">
    <name type="scientific">Cajanus cajan</name>
    <name type="common">Pigeon pea</name>
    <name type="synonym">Cajanus indicus</name>
    <dbReference type="NCBI Taxonomy" id="3821"/>
    <lineage>
        <taxon>Eukaryota</taxon>
        <taxon>Viridiplantae</taxon>
        <taxon>Streptophyta</taxon>
        <taxon>Embryophyta</taxon>
        <taxon>Tracheophyta</taxon>
        <taxon>Spermatophyta</taxon>
        <taxon>Magnoliopsida</taxon>
        <taxon>eudicotyledons</taxon>
        <taxon>Gunneridae</taxon>
        <taxon>Pentapetalae</taxon>
        <taxon>rosids</taxon>
        <taxon>fabids</taxon>
        <taxon>Fabales</taxon>
        <taxon>Fabaceae</taxon>
        <taxon>Papilionoideae</taxon>
        <taxon>50 kb inversion clade</taxon>
        <taxon>NPAAA clade</taxon>
        <taxon>indigoferoid/millettioid clade</taxon>
        <taxon>Phaseoleae</taxon>
        <taxon>Cajanus</taxon>
    </lineage>
</organism>
<dbReference type="Proteomes" id="UP000075243">
    <property type="component" value="Unassembled WGS sequence"/>
</dbReference>
<dbReference type="EMBL" id="KQ486003">
    <property type="protein sequence ID" value="KYP31434.1"/>
    <property type="molecule type" value="Genomic_DNA"/>
</dbReference>